<feature type="signal peptide" evidence="1">
    <location>
        <begin position="1"/>
        <end position="18"/>
    </location>
</feature>
<keyword evidence="1" id="KW-0732">Signal</keyword>
<reference evidence="2 3" key="1">
    <citation type="submission" date="2019-09" db="EMBL/GenBank/DDBJ databases">
        <authorList>
            <person name="Park J.-S."/>
            <person name="Choi H.-J."/>
        </authorList>
    </citation>
    <scope>NUCLEOTIDE SEQUENCE [LARGE SCALE GENOMIC DNA]</scope>
    <source>
        <strain evidence="2 3">176SS1-4</strain>
    </source>
</reference>
<protein>
    <recommendedName>
        <fullName evidence="4">DUF5333 domain-containing protein</fullName>
    </recommendedName>
</protein>
<organism evidence="2 3">
    <name type="scientific">Histidinibacterium aquaticum</name>
    <dbReference type="NCBI Taxonomy" id="2613962"/>
    <lineage>
        <taxon>Bacteria</taxon>
        <taxon>Pseudomonadati</taxon>
        <taxon>Pseudomonadota</taxon>
        <taxon>Alphaproteobacteria</taxon>
        <taxon>Rhodobacterales</taxon>
        <taxon>Paracoccaceae</taxon>
        <taxon>Histidinibacterium</taxon>
    </lineage>
</organism>
<feature type="chain" id="PRO_5023913377" description="DUF5333 domain-containing protein" evidence="1">
    <location>
        <begin position="19"/>
        <end position="128"/>
    </location>
</feature>
<evidence type="ECO:0000313" key="3">
    <source>
        <dbReference type="Proteomes" id="UP000326554"/>
    </source>
</evidence>
<name>A0A5J5GNR0_9RHOB</name>
<evidence type="ECO:0000313" key="2">
    <source>
        <dbReference type="EMBL" id="KAA9009735.1"/>
    </source>
</evidence>
<sequence>MRKTVTALTLLAASAAQAAPLAEERVIREGLIAAGIAYEIGEVCDSLDARLLRGLAYLEQLRGTALELGYTRAEIEAFLDDDAEADRLEAEARARLAAKGAVKGIAESHCAVGRAEIAAGTTIGQLLR</sequence>
<gene>
    <name evidence="2" type="ORF">F3S47_00215</name>
</gene>
<dbReference type="Proteomes" id="UP000326554">
    <property type="component" value="Unassembled WGS sequence"/>
</dbReference>
<accession>A0A5J5GNR0</accession>
<proteinExistence type="predicted"/>
<dbReference type="EMBL" id="VYQE01000001">
    <property type="protein sequence ID" value="KAA9009735.1"/>
    <property type="molecule type" value="Genomic_DNA"/>
</dbReference>
<keyword evidence="3" id="KW-1185">Reference proteome</keyword>
<dbReference type="Pfam" id="PF17267">
    <property type="entry name" value="DUF5333"/>
    <property type="match status" value="1"/>
</dbReference>
<evidence type="ECO:0008006" key="4">
    <source>
        <dbReference type="Google" id="ProtNLM"/>
    </source>
</evidence>
<dbReference type="AlphaFoldDB" id="A0A5J5GNR0"/>
<comment type="caution">
    <text evidence="2">The sequence shown here is derived from an EMBL/GenBank/DDBJ whole genome shotgun (WGS) entry which is preliminary data.</text>
</comment>
<dbReference type="InterPro" id="IPR020349">
    <property type="entry name" value="Uncharacterised_14.7kDa"/>
</dbReference>
<evidence type="ECO:0000256" key="1">
    <source>
        <dbReference type="SAM" id="SignalP"/>
    </source>
</evidence>
<dbReference type="RefSeq" id="WP_150443215.1">
    <property type="nucleotide sequence ID" value="NZ_VYQE01000001.1"/>
</dbReference>